<proteinExistence type="predicted"/>
<dbReference type="Gene3D" id="2.120.10.30">
    <property type="entry name" value="TolB, C-terminal domain"/>
    <property type="match status" value="1"/>
</dbReference>
<evidence type="ECO:0008006" key="2">
    <source>
        <dbReference type="Google" id="ProtNLM"/>
    </source>
</evidence>
<protein>
    <recommendedName>
        <fullName evidence="2">Adipocyte plasma membrane-associated protein</fullName>
    </recommendedName>
</protein>
<organism evidence="1">
    <name type="scientific">marine metagenome</name>
    <dbReference type="NCBI Taxonomy" id="408172"/>
    <lineage>
        <taxon>unclassified sequences</taxon>
        <taxon>metagenomes</taxon>
        <taxon>ecological metagenomes</taxon>
    </lineage>
</organism>
<dbReference type="InterPro" id="IPR011042">
    <property type="entry name" value="6-blade_b-propeller_TolB-like"/>
</dbReference>
<gene>
    <name evidence="1" type="ORF">METZ01_LOCUS21104</name>
</gene>
<dbReference type="AlphaFoldDB" id="A0A381PMS6"/>
<accession>A0A381PMS6</accession>
<sequence length="263" mass="30089">MSQTAREVGRIDLTQNIIGPEFQPDRFVKTPNGLILLDLNRRRVGQWVNDTLLVNGGFGTGNTGLFDPIDIVSSQLDLLILDRSNSRISRYDTQLNLIYSISLLINGEALFPTLMSLDSRGRNYIYSPDTHEIYRTGSNSDRLRRFIDLNTYPFAENCVTSMRFGQNDGIAILFDCANELHLLSRTGKLERRFKVDIEKPNIILPFIQTWLILNNNGDIQFLEENPFVLPMKGSVIKDAFIDKDFIHVLTEDELIIFDINVYP</sequence>
<reference evidence="1" key="1">
    <citation type="submission" date="2018-05" db="EMBL/GenBank/DDBJ databases">
        <authorList>
            <person name="Lanie J.A."/>
            <person name="Ng W.-L."/>
            <person name="Kazmierczak K.M."/>
            <person name="Andrzejewski T.M."/>
            <person name="Davidsen T.M."/>
            <person name="Wayne K.J."/>
            <person name="Tettelin H."/>
            <person name="Glass J.I."/>
            <person name="Rusch D."/>
            <person name="Podicherti R."/>
            <person name="Tsui H.-C.T."/>
            <person name="Winkler M.E."/>
        </authorList>
    </citation>
    <scope>NUCLEOTIDE SEQUENCE</scope>
</reference>
<evidence type="ECO:0000313" key="1">
    <source>
        <dbReference type="EMBL" id="SUZ68250.1"/>
    </source>
</evidence>
<name>A0A381PMS6_9ZZZZ</name>
<dbReference type="EMBL" id="UINC01001035">
    <property type="protein sequence ID" value="SUZ68250.1"/>
    <property type="molecule type" value="Genomic_DNA"/>
</dbReference>
<dbReference type="SUPFAM" id="SSF63829">
    <property type="entry name" value="Calcium-dependent phosphotriesterase"/>
    <property type="match status" value="1"/>
</dbReference>